<name>A0A090D320_9BACT</name>
<dbReference type="InterPro" id="IPR046732">
    <property type="entry name" value="DUF6624"/>
</dbReference>
<dbReference type="EMBL" id="CCEJ010000010">
    <property type="protein sequence ID" value="CDR34848.1"/>
    <property type="molecule type" value="Genomic_DNA"/>
</dbReference>
<protein>
    <submittedName>
        <fullName evidence="5">Secreted protein</fullName>
    </submittedName>
</protein>
<organism evidence="5 6">
    <name type="scientific">Candidatus Criblamydia sequanensis CRIB-18</name>
    <dbReference type="NCBI Taxonomy" id="1437425"/>
    <lineage>
        <taxon>Bacteria</taxon>
        <taxon>Pseudomonadati</taxon>
        <taxon>Chlamydiota</taxon>
        <taxon>Chlamydiia</taxon>
        <taxon>Parachlamydiales</taxon>
        <taxon>Candidatus Criblamydiaceae</taxon>
        <taxon>Candidatus Criblamydia</taxon>
    </lineage>
</organism>
<dbReference type="OrthoDB" id="22038at2"/>
<reference evidence="5" key="2">
    <citation type="submission" date="2014-09" db="EMBL/GenBank/DDBJ databases">
        <title>Criblamydia sequanensis harbors a mega-plasmid encoding arsenite resistance.</title>
        <authorList>
            <person name="Bertelli C."/>
            <person name="Goesmann A."/>
            <person name="Greub G."/>
        </authorList>
    </citation>
    <scope>NUCLEOTIDE SEQUENCE [LARGE SCALE GENOMIC DNA]</scope>
    <source>
        <strain evidence="5">CRIB-18</strain>
    </source>
</reference>
<proteinExistence type="predicted"/>
<gene>
    <name evidence="5" type="ORF">CSEC_2042</name>
</gene>
<evidence type="ECO:0000259" key="4">
    <source>
        <dbReference type="Pfam" id="PF01467"/>
    </source>
</evidence>
<dbReference type="NCBIfam" id="TIGR00125">
    <property type="entry name" value="cyt_tran_rel"/>
    <property type="match status" value="1"/>
</dbReference>
<dbReference type="Pfam" id="PF01467">
    <property type="entry name" value="CTP_transf_like"/>
    <property type="match status" value="1"/>
</dbReference>
<evidence type="ECO:0000256" key="2">
    <source>
        <dbReference type="ARBA" id="ARBA00022695"/>
    </source>
</evidence>
<keyword evidence="3" id="KW-0732">Signal</keyword>
<dbReference type="Proteomes" id="UP000031552">
    <property type="component" value="Unassembled WGS sequence"/>
</dbReference>
<feature type="domain" description="Cytidyltransferase-like" evidence="4">
    <location>
        <begin position="45"/>
        <end position="221"/>
    </location>
</feature>
<evidence type="ECO:0000313" key="5">
    <source>
        <dbReference type="EMBL" id="CDR34848.1"/>
    </source>
</evidence>
<feature type="chain" id="PRO_5001853864" evidence="3">
    <location>
        <begin position="27"/>
        <end position="430"/>
    </location>
</feature>
<dbReference type="Pfam" id="PF20329">
    <property type="entry name" value="DUF6624"/>
    <property type="match status" value="1"/>
</dbReference>
<dbReference type="PANTHER" id="PTHR21342:SF0">
    <property type="entry name" value="BIFUNCTIONAL NMN ADENYLYLTRANSFERASE_NUDIX HYDROLASE"/>
    <property type="match status" value="1"/>
</dbReference>
<evidence type="ECO:0000256" key="3">
    <source>
        <dbReference type="SAM" id="SignalP"/>
    </source>
</evidence>
<dbReference type="InterPro" id="IPR004821">
    <property type="entry name" value="Cyt_trans-like"/>
</dbReference>
<dbReference type="GO" id="GO:0016779">
    <property type="term" value="F:nucleotidyltransferase activity"/>
    <property type="evidence" value="ECO:0007669"/>
    <property type="project" value="UniProtKB-KW"/>
</dbReference>
<dbReference type="InterPro" id="IPR014729">
    <property type="entry name" value="Rossmann-like_a/b/a_fold"/>
</dbReference>
<dbReference type="SUPFAM" id="SSF52374">
    <property type="entry name" value="Nucleotidylyl transferase"/>
    <property type="match status" value="1"/>
</dbReference>
<sequence>MKNYFLKSLILLLLIGTTFFPFTAKAEILDDKFDLKCLQGSKLGYYIGSFDPIHLGHQNVIDQALKSGSVDYVLIYPVPGGDAFKNRSDFAERLKMIASVYQQHPKVLITSWSPKELQDNFSSTIDLEIIGIIGSDVITDTLMGPDKELSEKYRSVFMRGIPLKEKHYQHTIGALMALKADSFLVALRGDVDLSYLENRIYDRPIRAFIPSKTTSSTEVRKAIANRQPFEPFLSYQVQAIIKQEGLYGFPSQFNKALQDELLEMQEQDQKARFSLMSHKEPSKELYENIKKIDVRNGKRLKTIINQYGWPGVSLVGLEGASAFWILVQHQDQDVDFQKECLELLKEAVNQYEASLQSQAYLTDRVKVNEGKPQIYGTQWVQKEGNFCLYPVEDIEHLDKRRLQMGLNTIAEYKKQMQMIYQLSEEPFRID</sequence>
<keyword evidence="6" id="KW-1185">Reference proteome</keyword>
<evidence type="ECO:0000256" key="1">
    <source>
        <dbReference type="ARBA" id="ARBA00022679"/>
    </source>
</evidence>
<comment type="caution">
    <text evidence="5">The sequence shown here is derived from an EMBL/GenBank/DDBJ whole genome shotgun (WGS) entry which is preliminary data.</text>
</comment>
<dbReference type="eggNOG" id="COG4403">
    <property type="taxonomic scope" value="Bacteria"/>
</dbReference>
<dbReference type="RefSeq" id="WP_053332002.1">
    <property type="nucleotide sequence ID" value="NZ_CCEJ010000010.1"/>
</dbReference>
<keyword evidence="1" id="KW-0808">Transferase</keyword>
<dbReference type="STRING" id="1437425.CSEC_2042"/>
<evidence type="ECO:0000313" key="6">
    <source>
        <dbReference type="Proteomes" id="UP000031552"/>
    </source>
</evidence>
<accession>A0A090D320</accession>
<dbReference type="PANTHER" id="PTHR21342">
    <property type="entry name" value="PHOSPHOPANTETHEINE ADENYLYLTRANSFERASE"/>
    <property type="match status" value="1"/>
</dbReference>
<dbReference type="AlphaFoldDB" id="A0A090D320"/>
<reference evidence="5" key="1">
    <citation type="submission" date="2013-12" db="EMBL/GenBank/DDBJ databases">
        <authorList>
            <person name="Linke B."/>
        </authorList>
    </citation>
    <scope>NUCLEOTIDE SEQUENCE [LARGE SCALE GENOMIC DNA]</scope>
    <source>
        <strain evidence="5">CRIB-18</strain>
    </source>
</reference>
<keyword evidence="2" id="KW-0548">Nucleotidyltransferase</keyword>
<feature type="signal peptide" evidence="3">
    <location>
        <begin position="1"/>
        <end position="26"/>
    </location>
</feature>
<dbReference type="Gene3D" id="3.40.50.620">
    <property type="entry name" value="HUPs"/>
    <property type="match status" value="1"/>
</dbReference>